<feature type="region of interest" description="Disordered" evidence="1">
    <location>
        <begin position="137"/>
        <end position="156"/>
    </location>
</feature>
<feature type="region of interest" description="Disordered" evidence="1">
    <location>
        <begin position="1"/>
        <end position="83"/>
    </location>
</feature>
<keyword evidence="2" id="KW-0812">Transmembrane</keyword>
<dbReference type="Proteomes" id="UP000449906">
    <property type="component" value="Unassembled WGS sequence"/>
</dbReference>
<evidence type="ECO:0000256" key="1">
    <source>
        <dbReference type="SAM" id="MobiDB-lite"/>
    </source>
</evidence>
<organism evidence="3 4">
    <name type="scientific">Nocardioides simplex</name>
    <name type="common">Arthrobacter simplex</name>
    <dbReference type="NCBI Taxonomy" id="2045"/>
    <lineage>
        <taxon>Bacteria</taxon>
        <taxon>Bacillati</taxon>
        <taxon>Actinomycetota</taxon>
        <taxon>Actinomycetes</taxon>
        <taxon>Propionibacteriales</taxon>
        <taxon>Nocardioidaceae</taxon>
        <taxon>Pimelobacter</taxon>
    </lineage>
</organism>
<keyword evidence="2" id="KW-1133">Transmembrane helix</keyword>
<sequence>MPTDGLAPHPRRRRLSRCPPDRAGRPRLAAGALRARRAQAPRPDRRPARGRRPAHRRAGRAARRPRASDRPARNPPERSNPVKLDPIALAVATLLGLLVVAMTVLALDGKTIPDVFALLAPTLAGALVARMLPGAAPVTDSAASGRRGPGDTGARL</sequence>
<reference evidence="3 4" key="1">
    <citation type="submission" date="2019-09" db="EMBL/GenBank/DDBJ databases">
        <title>Pimelobacter sp. isolated from Paulinella.</title>
        <authorList>
            <person name="Jeong S.E."/>
        </authorList>
    </citation>
    <scope>NUCLEOTIDE SEQUENCE [LARGE SCALE GENOMIC DNA]</scope>
    <source>
        <strain evidence="3 4">Pch-N</strain>
    </source>
</reference>
<dbReference type="AlphaFoldDB" id="A0A7J5DVF0"/>
<proteinExistence type="predicted"/>
<keyword evidence="2" id="KW-0472">Membrane</keyword>
<dbReference type="EMBL" id="WBVM01000002">
    <property type="protein sequence ID" value="KAB2809304.1"/>
    <property type="molecule type" value="Genomic_DNA"/>
</dbReference>
<feature type="transmembrane region" description="Helical" evidence="2">
    <location>
        <begin position="87"/>
        <end position="107"/>
    </location>
</feature>
<gene>
    <name evidence="3" type="ORF">F9L07_19890</name>
</gene>
<protein>
    <submittedName>
        <fullName evidence="3">Uncharacterized protein</fullName>
    </submittedName>
</protein>
<accession>A0A7J5DVF0</accession>
<evidence type="ECO:0000313" key="4">
    <source>
        <dbReference type="Proteomes" id="UP000449906"/>
    </source>
</evidence>
<feature type="compositionally biased region" description="Basic residues" evidence="1">
    <location>
        <begin position="48"/>
        <end position="65"/>
    </location>
</feature>
<evidence type="ECO:0000256" key="2">
    <source>
        <dbReference type="SAM" id="Phobius"/>
    </source>
</evidence>
<comment type="caution">
    <text evidence="3">The sequence shown here is derived from an EMBL/GenBank/DDBJ whole genome shotgun (WGS) entry which is preliminary data.</text>
</comment>
<feature type="transmembrane region" description="Helical" evidence="2">
    <location>
        <begin position="114"/>
        <end position="132"/>
    </location>
</feature>
<feature type="compositionally biased region" description="Basic and acidic residues" evidence="1">
    <location>
        <begin position="66"/>
        <end position="76"/>
    </location>
</feature>
<name>A0A7J5DVF0_NOCSI</name>
<evidence type="ECO:0000313" key="3">
    <source>
        <dbReference type="EMBL" id="KAB2809304.1"/>
    </source>
</evidence>